<evidence type="ECO:0008006" key="3">
    <source>
        <dbReference type="Google" id="ProtNLM"/>
    </source>
</evidence>
<sequence length="247" mass="26713">MRWLITATPADERANRGVAGNALRMFLMGVTLGALVTVSNVAATTIETNLEGTWSSPVWGGTSGSQYQNVGETFTLQPGEDAVLDSIRFFVDDYADRSASHAQIKFRLYVHSWDTYYDFPDPAQELFRSDLLMTNGLAGWQTFIVPIGALRLETGVKYGWFISSVGENENYGAAFVGIDYGPQDGGVGDPYPYGKMRVGAGPLGLSGTSSNSDMAFRMEFSAVPEPATSGLMLLAMVGMLCRRILGT</sequence>
<name>A0A5C6CUX6_9BACT</name>
<protein>
    <recommendedName>
        <fullName evidence="3">PEP-CTERM protein-sorting domain-containing protein</fullName>
    </recommendedName>
</protein>
<accession>A0A5C6CUX6</accession>
<keyword evidence="2" id="KW-1185">Reference proteome</keyword>
<dbReference type="AlphaFoldDB" id="A0A5C6CUX6"/>
<dbReference type="Proteomes" id="UP000318437">
    <property type="component" value="Unassembled WGS sequence"/>
</dbReference>
<proteinExistence type="predicted"/>
<dbReference type="NCBIfam" id="TIGR02595">
    <property type="entry name" value="PEP_CTERM"/>
    <property type="match status" value="1"/>
</dbReference>
<evidence type="ECO:0000313" key="1">
    <source>
        <dbReference type="EMBL" id="TWU28380.1"/>
    </source>
</evidence>
<reference evidence="1 2" key="1">
    <citation type="submission" date="2019-02" db="EMBL/GenBank/DDBJ databases">
        <title>Deep-cultivation of Planctomycetes and their phenomic and genomic characterization uncovers novel biology.</title>
        <authorList>
            <person name="Wiegand S."/>
            <person name="Jogler M."/>
            <person name="Boedeker C."/>
            <person name="Pinto D."/>
            <person name="Vollmers J."/>
            <person name="Rivas-Marin E."/>
            <person name="Kohn T."/>
            <person name="Peeters S.H."/>
            <person name="Heuer A."/>
            <person name="Rast P."/>
            <person name="Oberbeckmann S."/>
            <person name="Bunk B."/>
            <person name="Jeske O."/>
            <person name="Meyerdierks A."/>
            <person name="Storesund J.E."/>
            <person name="Kallscheuer N."/>
            <person name="Luecker S."/>
            <person name="Lage O.M."/>
            <person name="Pohl T."/>
            <person name="Merkel B.J."/>
            <person name="Hornburger P."/>
            <person name="Mueller R.-W."/>
            <person name="Bruemmer F."/>
            <person name="Labrenz M."/>
            <person name="Spormann A.M."/>
            <person name="Op Den Camp H."/>
            <person name="Overmann J."/>
            <person name="Amann R."/>
            <person name="Jetten M.S.M."/>
            <person name="Mascher T."/>
            <person name="Medema M.H."/>
            <person name="Devos D.P."/>
            <person name="Kaster A.-K."/>
            <person name="Ovreas L."/>
            <person name="Rohde M."/>
            <person name="Galperin M.Y."/>
            <person name="Jogler C."/>
        </authorList>
    </citation>
    <scope>NUCLEOTIDE SEQUENCE [LARGE SCALE GENOMIC DNA]</scope>
    <source>
        <strain evidence="1 2">Pla144</strain>
    </source>
</reference>
<comment type="caution">
    <text evidence="1">The sequence shown here is derived from an EMBL/GenBank/DDBJ whole genome shotgun (WGS) entry which is preliminary data.</text>
</comment>
<evidence type="ECO:0000313" key="2">
    <source>
        <dbReference type="Proteomes" id="UP000318437"/>
    </source>
</evidence>
<organism evidence="1 2">
    <name type="scientific">Bythopirellula polymerisocia</name>
    <dbReference type="NCBI Taxonomy" id="2528003"/>
    <lineage>
        <taxon>Bacteria</taxon>
        <taxon>Pseudomonadati</taxon>
        <taxon>Planctomycetota</taxon>
        <taxon>Planctomycetia</taxon>
        <taxon>Pirellulales</taxon>
        <taxon>Lacipirellulaceae</taxon>
        <taxon>Bythopirellula</taxon>
    </lineage>
</organism>
<dbReference type="EMBL" id="SJPS01000002">
    <property type="protein sequence ID" value="TWU28380.1"/>
    <property type="molecule type" value="Genomic_DNA"/>
</dbReference>
<dbReference type="RefSeq" id="WP_146449806.1">
    <property type="nucleotide sequence ID" value="NZ_SJPS01000002.1"/>
</dbReference>
<gene>
    <name evidence="1" type="ORF">Pla144_16680</name>
</gene>
<dbReference type="InterPro" id="IPR013424">
    <property type="entry name" value="Ice-binding_C"/>
</dbReference>